<dbReference type="RefSeq" id="WP_338737019.1">
    <property type="nucleotide sequence ID" value="NZ_CP146612.1"/>
</dbReference>
<dbReference type="Pfam" id="PF00293">
    <property type="entry name" value="NUDIX"/>
    <property type="match status" value="1"/>
</dbReference>
<dbReference type="EMBL" id="CP146612">
    <property type="protein sequence ID" value="WWX24894.1"/>
    <property type="molecule type" value="Genomic_DNA"/>
</dbReference>
<evidence type="ECO:0000259" key="4">
    <source>
        <dbReference type="PROSITE" id="PS51462"/>
    </source>
</evidence>
<organism evidence="5 6">
    <name type="scientific">Candidatus Dehalogenimonas loeffleri</name>
    <dbReference type="NCBI Taxonomy" id="3127115"/>
    <lineage>
        <taxon>Bacteria</taxon>
        <taxon>Bacillati</taxon>
        <taxon>Chloroflexota</taxon>
        <taxon>Dehalococcoidia</taxon>
        <taxon>Dehalococcoidales</taxon>
        <taxon>Dehalococcoidaceae</taxon>
        <taxon>Dehalogenimonas</taxon>
    </lineage>
</organism>
<dbReference type="EC" id="3.6.-.-" evidence="5"/>
<dbReference type="GO" id="GO:0016787">
    <property type="term" value="F:hydrolase activity"/>
    <property type="evidence" value="ECO:0007669"/>
    <property type="project" value="UniProtKB-KW"/>
</dbReference>
<sequence>MSEYNDVERRTVFTGKLITVRQDAVTQVDGAEKIWDVVEYPPAVAVVAVDENGDLLLVRQYRHAVETELLEIPAGGIDPGETPEEAVRREMQEETGFYPERIERLTGFYSAPGYSTEVLHLFLATELTPARLVAEDTDEITLLRTSATEIRQMIQNGQIQDSKSIAGLLFYLNLK</sequence>
<name>A0ABZ2J1V2_9CHLR</name>
<dbReference type="Gene3D" id="3.90.79.10">
    <property type="entry name" value="Nucleoside Triphosphate Pyrophosphohydrolase"/>
    <property type="match status" value="1"/>
</dbReference>
<dbReference type="InterPro" id="IPR020476">
    <property type="entry name" value="Nudix_hydrolase"/>
</dbReference>
<comment type="similarity">
    <text evidence="3">Belongs to the Nudix hydrolase family.</text>
</comment>
<gene>
    <name evidence="5" type="ORF">V8247_06425</name>
</gene>
<reference evidence="5 6" key="1">
    <citation type="submission" date="2024-03" db="EMBL/GenBank/DDBJ databases">
        <title>A Dehalogenimonas Isolated from Estuarine Sediments Dihaloeliminates Chlorinated Alkanes.</title>
        <authorList>
            <person name="Yang Y."/>
            <person name="Wang H."/>
        </authorList>
    </citation>
    <scope>NUCLEOTIDE SEQUENCE [LARGE SCALE GENOMIC DNA]</scope>
    <source>
        <strain evidence="5 6">W</strain>
    </source>
</reference>
<dbReference type="InterPro" id="IPR015797">
    <property type="entry name" value="NUDIX_hydrolase-like_dom_sf"/>
</dbReference>
<evidence type="ECO:0000313" key="5">
    <source>
        <dbReference type="EMBL" id="WWX24894.1"/>
    </source>
</evidence>
<comment type="cofactor">
    <cofactor evidence="1">
        <name>Mg(2+)</name>
        <dbReference type="ChEBI" id="CHEBI:18420"/>
    </cofactor>
</comment>
<protein>
    <submittedName>
        <fullName evidence="5">NUDIX hydrolase</fullName>
        <ecNumber evidence="5">3.6.-.-</ecNumber>
    </submittedName>
</protein>
<proteinExistence type="inferred from homology"/>
<accession>A0ABZ2J1V2</accession>
<evidence type="ECO:0000256" key="3">
    <source>
        <dbReference type="RuleBase" id="RU003476"/>
    </source>
</evidence>
<keyword evidence="2 3" id="KW-0378">Hydrolase</keyword>
<dbReference type="SUPFAM" id="SSF55811">
    <property type="entry name" value="Nudix"/>
    <property type="match status" value="1"/>
</dbReference>
<feature type="domain" description="Nudix hydrolase" evidence="4">
    <location>
        <begin position="39"/>
        <end position="172"/>
    </location>
</feature>
<dbReference type="Proteomes" id="UP001375370">
    <property type="component" value="Chromosome"/>
</dbReference>
<evidence type="ECO:0000313" key="6">
    <source>
        <dbReference type="Proteomes" id="UP001375370"/>
    </source>
</evidence>
<dbReference type="PROSITE" id="PS00893">
    <property type="entry name" value="NUDIX_BOX"/>
    <property type="match status" value="1"/>
</dbReference>
<keyword evidence="6" id="KW-1185">Reference proteome</keyword>
<dbReference type="PRINTS" id="PR00502">
    <property type="entry name" value="NUDIXFAMILY"/>
</dbReference>
<dbReference type="InterPro" id="IPR000086">
    <property type="entry name" value="NUDIX_hydrolase_dom"/>
</dbReference>
<evidence type="ECO:0000256" key="1">
    <source>
        <dbReference type="ARBA" id="ARBA00001946"/>
    </source>
</evidence>
<dbReference type="PROSITE" id="PS51462">
    <property type="entry name" value="NUDIX"/>
    <property type="match status" value="1"/>
</dbReference>
<dbReference type="PANTHER" id="PTHR11839">
    <property type="entry name" value="UDP/ADP-SUGAR PYROPHOSPHATASE"/>
    <property type="match status" value="1"/>
</dbReference>
<dbReference type="CDD" id="cd03424">
    <property type="entry name" value="NUDIX_ADPRase_Nudt5_UGPPase_Nudt14"/>
    <property type="match status" value="1"/>
</dbReference>
<dbReference type="PANTHER" id="PTHR11839:SF18">
    <property type="entry name" value="NUDIX HYDROLASE DOMAIN-CONTAINING PROTEIN"/>
    <property type="match status" value="1"/>
</dbReference>
<dbReference type="InterPro" id="IPR020084">
    <property type="entry name" value="NUDIX_hydrolase_CS"/>
</dbReference>
<evidence type="ECO:0000256" key="2">
    <source>
        <dbReference type="ARBA" id="ARBA00022801"/>
    </source>
</evidence>